<keyword evidence="3" id="KW-1185">Reference proteome</keyword>
<sequence length="106" mass="11489">MIALFGDSMPPPDSSRAAGMRYRSDCTFDDVEAQRLRKKERQQLEEVTMVSLLDEEMRHQRAREIGVGPFGSVSITEGAGIVDGSSTDDVPSVDPAGSGKLYPPTS</sequence>
<protein>
    <recommendedName>
        <fullName evidence="4">Integrase core domain containing protein</fullName>
    </recommendedName>
</protein>
<name>M1DLY5_SOLTU</name>
<dbReference type="EnsemblPlants" id="PGSC0003DMT400091133">
    <property type="protein sequence ID" value="PGSC0003DMT400091133"/>
    <property type="gene ID" value="PGSC0003DMG400040704"/>
</dbReference>
<evidence type="ECO:0000313" key="3">
    <source>
        <dbReference type="Proteomes" id="UP000011115"/>
    </source>
</evidence>
<evidence type="ECO:0000313" key="2">
    <source>
        <dbReference type="EnsemblPlants" id="PGSC0003DMT400091133"/>
    </source>
</evidence>
<dbReference type="Gramene" id="PGSC0003DMT400091133">
    <property type="protein sequence ID" value="PGSC0003DMT400091133"/>
    <property type="gene ID" value="PGSC0003DMG400040704"/>
</dbReference>
<dbReference type="InParanoid" id="M1DLY5"/>
<proteinExistence type="predicted"/>
<evidence type="ECO:0000256" key="1">
    <source>
        <dbReference type="SAM" id="MobiDB-lite"/>
    </source>
</evidence>
<feature type="region of interest" description="Disordered" evidence="1">
    <location>
        <begin position="1"/>
        <end position="20"/>
    </location>
</feature>
<feature type="region of interest" description="Disordered" evidence="1">
    <location>
        <begin position="78"/>
        <end position="106"/>
    </location>
</feature>
<dbReference type="AlphaFoldDB" id="M1DLY5"/>
<evidence type="ECO:0008006" key="4">
    <source>
        <dbReference type="Google" id="ProtNLM"/>
    </source>
</evidence>
<accession>M1DLY5</accession>
<dbReference type="PaxDb" id="4113-PGSC0003DMT400091133"/>
<reference evidence="3" key="1">
    <citation type="journal article" date="2011" name="Nature">
        <title>Genome sequence and analysis of the tuber crop potato.</title>
        <authorList>
            <consortium name="The Potato Genome Sequencing Consortium"/>
        </authorList>
    </citation>
    <scope>NUCLEOTIDE SEQUENCE [LARGE SCALE GENOMIC DNA]</scope>
    <source>
        <strain evidence="3">cv. DM1-3 516 R44</strain>
    </source>
</reference>
<dbReference type="HOGENOM" id="CLU_028647_6_3_1"/>
<organism evidence="2 3">
    <name type="scientific">Solanum tuberosum</name>
    <name type="common">Potato</name>
    <dbReference type="NCBI Taxonomy" id="4113"/>
    <lineage>
        <taxon>Eukaryota</taxon>
        <taxon>Viridiplantae</taxon>
        <taxon>Streptophyta</taxon>
        <taxon>Embryophyta</taxon>
        <taxon>Tracheophyta</taxon>
        <taxon>Spermatophyta</taxon>
        <taxon>Magnoliopsida</taxon>
        <taxon>eudicotyledons</taxon>
        <taxon>Gunneridae</taxon>
        <taxon>Pentapetalae</taxon>
        <taxon>asterids</taxon>
        <taxon>lamiids</taxon>
        <taxon>Solanales</taxon>
        <taxon>Solanaceae</taxon>
        <taxon>Solanoideae</taxon>
        <taxon>Solaneae</taxon>
        <taxon>Solanum</taxon>
    </lineage>
</organism>
<dbReference type="Proteomes" id="UP000011115">
    <property type="component" value="Unassembled WGS sequence"/>
</dbReference>
<reference evidence="2" key="2">
    <citation type="submission" date="2015-06" db="UniProtKB">
        <authorList>
            <consortium name="EnsemblPlants"/>
        </authorList>
    </citation>
    <scope>IDENTIFICATION</scope>
    <source>
        <strain evidence="2">DM1-3 516 R44</strain>
    </source>
</reference>